<gene>
    <name evidence="6" type="ORF">F4553_002534</name>
</gene>
<dbReference type="InterPro" id="IPR026591">
    <property type="entry name" value="Sirtuin_cat_small_dom_sf"/>
</dbReference>
<evidence type="ECO:0000256" key="2">
    <source>
        <dbReference type="ARBA" id="ARBA00022679"/>
    </source>
</evidence>
<dbReference type="GO" id="GO:0046872">
    <property type="term" value="F:metal ion binding"/>
    <property type="evidence" value="ECO:0007669"/>
    <property type="project" value="UniProtKB-KW"/>
</dbReference>
<dbReference type="InterPro" id="IPR003000">
    <property type="entry name" value="Sirtuin"/>
</dbReference>
<dbReference type="EMBL" id="JACHMN010000002">
    <property type="protein sequence ID" value="MBB5869155.1"/>
    <property type="molecule type" value="Genomic_DNA"/>
</dbReference>
<dbReference type="InterPro" id="IPR026590">
    <property type="entry name" value="Ssirtuin_cat_dom"/>
</dbReference>
<dbReference type="SUPFAM" id="SSF52467">
    <property type="entry name" value="DHS-like NAD/FAD-binding domain"/>
    <property type="match status" value="1"/>
</dbReference>
<dbReference type="Gene3D" id="3.30.1600.10">
    <property type="entry name" value="SIR2/SIRT2 'Small Domain"/>
    <property type="match status" value="1"/>
</dbReference>
<dbReference type="AlphaFoldDB" id="A0A841BNA6"/>
<feature type="domain" description="Deacetylase sirtuin-type" evidence="5">
    <location>
        <begin position="1"/>
        <end position="248"/>
    </location>
</feature>
<dbReference type="PANTHER" id="PTHR11085">
    <property type="entry name" value="NAD-DEPENDENT PROTEIN DEACYLASE SIRTUIN-5, MITOCHONDRIAL-RELATED"/>
    <property type="match status" value="1"/>
</dbReference>
<reference evidence="6 7" key="1">
    <citation type="submission" date="2020-08" db="EMBL/GenBank/DDBJ databases">
        <title>Sequencing the genomes of 1000 actinobacteria strains.</title>
        <authorList>
            <person name="Klenk H.-P."/>
        </authorList>
    </citation>
    <scope>NUCLEOTIDE SEQUENCE [LARGE SCALE GENOMIC DNA]</scope>
    <source>
        <strain evidence="6 7">DSM 45362</strain>
    </source>
</reference>
<keyword evidence="6" id="KW-0378">Hydrolase</keyword>
<dbReference type="GO" id="GO:0016787">
    <property type="term" value="F:hydrolase activity"/>
    <property type="evidence" value="ECO:0007669"/>
    <property type="project" value="UniProtKB-KW"/>
</dbReference>
<keyword evidence="2" id="KW-0808">Transferase</keyword>
<evidence type="ECO:0000256" key="3">
    <source>
        <dbReference type="ARBA" id="ARBA00023027"/>
    </source>
</evidence>
<dbReference type="Pfam" id="PF02146">
    <property type="entry name" value="SIR2"/>
    <property type="match status" value="1"/>
</dbReference>
<dbReference type="PANTHER" id="PTHR11085:SF4">
    <property type="entry name" value="NAD-DEPENDENT PROTEIN DEACYLASE"/>
    <property type="match status" value="1"/>
</dbReference>
<dbReference type="InterPro" id="IPR029035">
    <property type="entry name" value="DHS-like_NAD/FAD-binding_dom"/>
</dbReference>
<sequence length="248" mass="26756">MNERKPMIAVLTGAGISTDSGIPDFRGPQGVWTRDPEMEKLFTLDNYLADTTVRARSWLARRDNPVWRATPNPAHLALAELERSGLPVRIITQNIDGLHQKSGISPRKVIELHGTMFTVRCLSCDDRTTMEQALARVEQGEPDPACLLCGGILKSGTVMFGENLDPEVLNQAGRIAEACDVFWAVGTSLRVEPAASLCLIAANAGARLVIVNADPTPYDGIADELVREPIGVALPTMVAALRDSIGMA</sequence>
<dbReference type="PROSITE" id="PS50305">
    <property type="entry name" value="SIRTUIN"/>
    <property type="match status" value="1"/>
</dbReference>
<feature type="binding site" evidence="4">
    <location>
        <position position="146"/>
    </location>
    <ligand>
        <name>Zn(2+)</name>
        <dbReference type="ChEBI" id="CHEBI:29105"/>
    </ligand>
</feature>
<dbReference type="GO" id="GO:0017136">
    <property type="term" value="F:histone deacetylase activity, NAD-dependent"/>
    <property type="evidence" value="ECO:0007669"/>
    <property type="project" value="TreeGrafter"/>
</dbReference>
<comment type="caution">
    <text evidence="6">The sequence shown here is derived from an EMBL/GenBank/DDBJ whole genome shotgun (WGS) entry which is preliminary data.</text>
</comment>
<feature type="binding site" evidence="4">
    <location>
        <position position="121"/>
    </location>
    <ligand>
        <name>Zn(2+)</name>
        <dbReference type="ChEBI" id="CHEBI:29105"/>
    </ligand>
</feature>
<feature type="binding site" evidence="4">
    <location>
        <position position="149"/>
    </location>
    <ligand>
        <name>Zn(2+)</name>
        <dbReference type="ChEBI" id="CHEBI:29105"/>
    </ligand>
</feature>
<dbReference type="Proteomes" id="UP000587527">
    <property type="component" value="Unassembled WGS sequence"/>
</dbReference>
<dbReference type="InterPro" id="IPR050134">
    <property type="entry name" value="NAD-dep_sirtuin_deacylases"/>
</dbReference>
<evidence type="ECO:0000313" key="6">
    <source>
        <dbReference type="EMBL" id="MBB5869155.1"/>
    </source>
</evidence>
<dbReference type="GO" id="GO:0070403">
    <property type="term" value="F:NAD+ binding"/>
    <property type="evidence" value="ECO:0007669"/>
    <property type="project" value="InterPro"/>
</dbReference>
<feature type="binding site" evidence="4">
    <location>
        <position position="124"/>
    </location>
    <ligand>
        <name>Zn(2+)</name>
        <dbReference type="ChEBI" id="CHEBI:29105"/>
    </ligand>
</feature>
<proteinExistence type="predicted"/>
<accession>A0A841BNA6</accession>
<keyword evidence="3" id="KW-0520">NAD</keyword>
<name>A0A841BNA6_9ACTN</name>
<keyword evidence="4" id="KW-0862">Zinc</keyword>
<dbReference type="RefSeq" id="WP_184835595.1">
    <property type="nucleotide sequence ID" value="NZ_JACHMN010000002.1"/>
</dbReference>
<feature type="active site" description="Proton acceptor" evidence="4">
    <location>
        <position position="113"/>
    </location>
</feature>
<dbReference type="CDD" id="cd01407">
    <property type="entry name" value="SIR2-fam"/>
    <property type="match status" value="1"/>
</dbReference>
<evidence type="ECO:0000259" key="5">
    <source>
        <dbReference type="PROSITE" id="PS50305"/>
    </source>
</evidence>
<keyword evidence="4" id="KW-0479">Metal-binding</keyword>
<organism evidence="6 7">
    <name type="scientific">Allocatelliglobosispora scoriae</name>
    <dbReference type="NCBI Taxonomy" id="643052"/>
    <lineage>
        <taxon>Bacteria</taxon>
        <taxon>Bacillati</taxon>
        <taxon>Actinomycetota</taxon>
        <taxon>Actinomycetes</taxon>
        <taxon>Micromonosporales</taxon>
        <taxon>Micromonosporaceae</taxon>
        <taxon>Allocatelliglobosispora</taxon>
    </lineage>
</organism>
<keyword evidence="7" id="KW-1185">Reference proteome</keyword>
<evidence type="ECO:0000256" key="1">
    <source>
        <dbReference type="ARBA" id="ARBA00012928"/>
    </source>
</evidence>
<protein>
    <recommendedName>
        <fullName evidence="1">protein acetyllysine N-acetyltransferase</fullName>
        <ecNumber evidence="1">2.3.1.286</ecNumber>
    </recommendedName>
</protein>
<dbReference type="Gene3D" id="3.40.50.1220">
    <property type="entry name" value="TPP-binding domain"/>
    <property type="match status" value="1"/>
</dbReference>
<dbReference type="EC" id="2.3.1.286" evidence="1"/>
<evidence type="ECO:0000313" key="7">
    <source>
        <dbReference type="Proteomes" id="UP000587527"/>
    </source>
</evidence>
<evidence type="ECO:0000256" key="4">
    <source>
        <dbReference type="PROSITE-ProRule" id="PRU00236"/>
    </source>
</evidence>